<dbReference type="SMART" id="SM00256">
    <property type="entry name" value="FBOX"/>
    <property type="match status" value="1"/>
</dbReference>
<proteinExistence type="predicted"/>
<name>A0A1W4XBL9_AGRPL</name>
<dbReference type="PANTHER" id="PTHR13318">
    <property type="entry name" value="PARTNER OF PAIRED, ISOFORM B-RELATED"/>
    <property type="match status" value="1"/>
</dbReference>
<protein>
    <submittedName>
        <fullName evidence="4">F-box/LRR-repeat protein 4 isoform X1</fullName>
    </submittedName>
    <submittedName>
        <fullName evidence="5">F-box/LRR-repeat protein 4 isoform X2</fullName>
    </submittedName>
</protein>
<keyword evidence="3" id="KW-1185">Reference proteome</keyword>
<evidence type="ECO:0000313" key="5">
    <source>
        <dbReference type="RefSeq" id="XP_025836274.1"/>
    </source>
</evidence>
<evidence type="ECO:0000313" key="4">
    <source>
        <dbReference type="RefSeq" id="XP_018329735.1"/>
    </source>
</evidence>
<gene>
    <name evidence="4 5" type="primary">LOC108740051</name>
</gene>
<dbReference type="Gene3D" id="3.80.10.10">
    <property type="entry name" value="Ribonuclease Inhibitor"/>
    <property type="match status" value="1"/>
</dbReference>
<dbReference type="InterPro" id="IPR001810">
    <property type="entry name" value="F-box_dom"/>
</dbReference>
<evidence type="ECO:0000256" key="1">
    <source>
        <dbReference type="ARBA" id="ARBA00022786"/>
    </source>
</evidence>
<dbReference type="OrthoDB" id="2153609at2759"/>
<evidence type="ECO:0000313" key="3">
    <source>
        <dbReference type="Proteomes" id="UP000192223"/>
    </source>
</evidence>
<reference evidence="4 5" key="1">
    <citation type="submission" date="2025-04" db="UniProtKB">
        <authorList>
            <consortium name="RefSeq"/>
        </authorList>
    </citation>
    <scope>IDENTIFICATION</scope>
    <source>
        <tissue evidence="4 5">Entire body</tissue>
    </source>
</reference>
<dbReference type="InterPro" id="IPR006553">
    <property type="entry name" value="Leu-rich_rpt_Cys-con_subtyp"/>
</dbReference>
<accession>A0A1W4XBL9</accession>
<dbReference type="Pfam" id="PF12937">
    <property type="entry name" value="F-box-like"/>
    <property type="match status" value="1"/>
</dbReference>
<dbReference type="RefSeq" id="XP_025836274.1">
    <property type="nucleotide sequence ID" value="XM_025980489.1"/>
</dbReference>
<keyword evidence="1" id="KW-0833">Ubl conjugation pathway</keyword>
<dbReference type="PROSITE" id="PS50181">
    <property type="entry name" value="FBOX"/>
    <property type="match status" value="1"/>
</dbReference>
<dbReference type="SMART" id="SM00367">
    <property type="entry name" value="LRR_CC"/>
    <property type="match status" value="4"/>
</dbReference>
<evidence type="ECO:0000259" key="2">
    <source>
        <dbReference type="PROSITE" id="PS50181"/>
    </source>
</evidence>
<dbReference type="GO" id="GO:0019005">
    <property type="term" value="C:SCF ubiquitin ligase complex"/>
    <property type="evidence" value="ECO:0007669"/>
    <property type="project" value="TreeGrafter"/>
</dbReference>
<dbReference type="Proteomes" id="UP000192223">
    <property type="component" value="Unplaced"/>
</dbReference>
<dbReference type="STRING" id="224129.A0A1W4XBL9"/>
<dbReference type="AlphaFoldDB" id="A0A1W4XBL9"/>
<sequence length="584" mass="67098">MKETKSVSDDSAVAESVSSVLYKNMVYLEQFAESILGYTSKYNSNMSISYAPENLIGKPSKFPDYGDFPETYMLRSYGKWWHKSEATQAHYMPQDADPVIAEDYVSVKFEYPVFPDLIIIYETYNPGAVVRLWGRMTGNSWKLLWEGPPQLCTQTSRKFTVKIKKIPNTINEVRIELNQSLLKYHTSLDAILLAGYRPKSALQSSIITKDLLNSISPKKTLKEIPPSCNDICENTDYFSSLPYEVLVHIFHYLDLRSLCRCSQVNQRFFEASVDASLYRELSLKRYWHKVDRNTLSYLMARCKTLKKLDLSWCGNDNMISEEIFVEFLQKCGSYLTHLSLGNCDFVKMTSLEQIGKCQEITDLRLRNAQCCSWRYNALANLKKLTALDLYSSNIVDDLLIDILKSNPNLKHLIIDFCSDLERLDQVTKVASQYNKNLITWSSWKTQSLTSVGVTNLARCNLLKELDLGWCLLLSDPGDCLERIAHGCKDLRRLIISGWRGINDHLLLPVIRSCKNLTQLDLLGVKTISKDIVERILASLSKLELLEISFCDSINSEQVAVWRQQYPQVTIQRSCEYVVVDYWDL</sequence>
<dbReference type="SUPFAM" id="SSF81383">
    <property type="entry name" value="F-box domain"/>
    <property type="match status" value="1"/>
</dbReference>
<dbReference type="GeneID" id="108740051"/>
<dbReference type="CTD" id="26235"/>
<feature type="domain" description="F-box" evidence="2">
    <location>
        <begin position="235"/>
        <end position="281"/>
    </location>
</feature>
<dbReference type="KEGG" id="apln:108740051"/>
<dbReference type="RefSeq" id="XP_018329735.1">
    <property type="nucleotide sequence ID" value="XM_018474233.1"/>
</dbReference>
<dbReference type="Gene3D" id="1.20.1280.50">
    <property type="match status" value="1"/>
</dbReference>
<dbReference type="GO" id="GO:0031146">
    <property type="term" value="P:SCF-dependent proteasomal ubiquitin-dependent protein catabolic process"/>
    <property type="evidence" value="ECO:0007669"/>
    <property type="project" value="TreeGrafter"/>
</dbReference>
<dbReference type="InterPro" id="IPR032675">
    <property type="entry name" value="LRR_dom_sf"/>
</dbReference>
<dbReference type="PANTHER" id="PTHR13318:SF152">
    <property type="entry name" value="F-BOX_LRR-REPEAT PROTEIN 4"/>
    <property type="match status" value="1"/>
</dbReference>
<dbReference type="SUPFAM" id="SSF52047">
    <property type="entry name" value="RNI-like"/>
    <property type="match status" value="1"/>
</dbReference>
<dbReference type="InterPro" id="IPR036047">
    <property type="entry name" value="F-box-like_dom_sf"/>
</dbReference>
<organism evidence="3 4">
    <name type="scientific">Agrilus planipennis</name>
    <name type="common">Emerald ash borer</name>
    <name type="synonym">Agrilus marcopoli</name>
    <dbReference type="NCBI Taxonomy" id="224129"/>
    <lineage>
        <taxon>Eukaryota</taxon>
        <taxon>Metazoa</taxon>
        <taxon>Ecdysozoa</taxon>
        <taxon>Arthropoda</taxon>
        <taxon>Hexapoda</taxon>
        <taxon>Insecta</taxon>
        <taxon>Pterygota</taxon>
        <taxon>Neoptera</taxon>
        <taxon>Endopterygota</taxon>
        <taxon>Coleoptera</taxon>
        <taxon>Polyphaga</taxon>
        <taxon>Elateriformia</taxon>
        <taxon>Buprestoidea</taxon>
        <taxon>Buprestidae</taxon>
        <taxon>Agrilinae</taxon>
        <taxon>Agrilus</taxon>
    </lineage>
</organism>